<dbReference type="AlphaFoldDB" id="A0AAV4RHJ5"/>
<keyword evidence="2" id="KW-1185">Reference proteome</keyword>
<evidence type="ECO:0000313" key="1">
    <source>
        <dbReference type="EMBL" id="GIY19922.1"/>
    </source>
</evidence>
<reference evidence="1 2" key="1">
    <citation type="submission" date="2021-06" db="EMBL/GenBank/DDBJ databases">
        <title>Caerostris darwini draft genome.</title>
        <authorList>
            <person name="Kono N."/>
            <person name="Arakawa K."/>
        </authorList>
    </citation>
    <scope>NUCLEOTIDE SEQUENCE [LARGE SCALE GENOMIC DNA]</scope>
</reference>
<proteinExistence type="predicted"/>
<organism evidence="1 2">
    <name type="scientific">Caerostris darwini</name>
    <dbReference type="NCBI Taxonomy" id="1538125"/>
    <lineage>
        <taxon>Eukaryota</taxon>
        <taxon>Metazoa</taxon>
        <taxon>Ecdysozoa</taxon>
        <taxon>Arthropoda</taxon>
        <taxon>Chelicerata</taxon>
        <taxon>Arachnida</taxon>
        <taxon>Araneae</taxon>
        <taxon>Araneomorphae</taxon>
        <taxon>Entelegynae</taxon>
        <taxon>Araneoidea</taxon>
        <taxon>Araneidae</taxon>
        <taxon>Caerostris</taxon>
    </lineage>
</organism>
<name>A0AAV4RHJ5_9ARAC</name>
<evidence type="ECO:0000313" key="2">
    <source>
        <dbReference type="Proteomes" id="UP001054837"/>
    </source>
</evidence>
<gene>
    <name evidence="1" type="ORF">CDAR_5831</name>
</gene>
<sequence length="88" mass="9625">MKSNRCPLCHFVNNPSLSGCLSAKGKLRVVWRGVPKERRQLVIGGVCTLGCLSHAANTEANAFIRATQLGGKREGWRLPMSSFIAQKD</sequence>
<dbReference type="Proteomes" id="UP001054837">
    <property type="component" value="Unassembled WGS sequence"/>
</dbReference>
<dbReference type="PROSITE" id="PS51257">
    <property type="entry name" value="PROKAR_LIPOPROTEIN"/>
    <property type="match status" value="1"/>
</dbReference>
<dbReference type="EMBL" id="BPLQ01006080">
    <property type="protein sequence ID" value="GIY19922.1"/>
    <property type="molecule type" value="Genomic_DNA"/>
</dbReference>
<comment type="caution">
    <text evidence="1">The sequence shown here is derived from an EMBL/GenBank/DDBJ whole genome shotgun (WGS) entry which is preliminary data.</text>
</comment>
<protein>
    <submittedName>
        <fullName evidence="1">Uncharacterized protein</fullName>
    </submittedName>
</protein>
<accession>A0AAV4RHJ5</accession>